<proteinExistence type="predicted"/>
<evidence type="ECO:0000256" key="3">
    <source>
        <dbReference type="SAM" id="MobiDB-lite"/>
    </source>
</evidence>
<name>A0ABY7FGR8_MYAAR</name>
<reference evidence="4" key="1">
    <citation type="submission" date="2022-11" db="EMBL/GenBank/DDBJ databases">
        <title>Centuries of genome instability and evolution in soft-shell clam transmissible cancer (bioRxiv).</title>
        <authorList>
            <person name="Hart S.F.M."/>
            <person name="Yonemitsu M.A."/>
            <person name="Giersch R.M."/>
            <person name="Beal B.F."/>
            <person name="Arriagada G."/>
            <person name="Davis B.W."/>
            <person name="Ostrander E.A."/>
            <person name="Goff S.P."/>
            <person name="Metzger M.J."/>
        </authorList>
    </citation>
    <scope>NUCLEOTIDE SEQUENCE</scope>
    <source>
        <strain evidence="4">MELC-2E11</strain>
        <tissue evidence="4">Siphon/mantle</tissue>
    </source>
</reference>
<feature type="repeat" description="HEAT" evidence="2">
    <location>
        <begin position="372"/>
        <end position="409"/>
    </location>
</feature>
<evidence type="ECO:0000313" key="4">
    <source>
        <dbReference type="EMBL" id="WAR18431.1"/>
    </source>
</evidence>
<organism evidence="4 5">
    <name type="scientific">Mya arenaria</name>
    <name type="common">Soft-shell clam</name>
    <dbReference type="NCBI Taxonomy" id="6604"/>
    <lineage>
        <taxon>Eukaryota</taxon>
        <taxon>Metazoa</taxon>
        <taxon>Spiralia</taxon>
        <taxon>Lophotrochozoa</taxon>
        <taxon>Mollusca</taxon>
        <taxon>Bivalvia</taxon>
        <taxon>Autobranchia</taxon>
        <taxon>Heteroconchia</taxon>
        <taxon>Euheterodonta</taxon>
        <taxon>Imparidentia</taxon>
        <taxon>Neoheterodontei</taxon>
        <taxon>Myida</taxon>
        <taxon>Myoidea</taxon>
        <taxon>Myidae</taxon>
        <taxon>Mya</taxon>
    </lineage>
</organism>
<feature type="compositionally biased region" description="Polar residues" evidence="3">
    <location>
        <begin position="690"/>
        <end position="703"/>
    </location>
</feature>
<feature type="compositionally biased region" description="Pro residues" evidence="3">
    <location>
        <begin position="635"/>
        <end position="647"/>
    </location>
</feature>
<dbReference type="Pfam" id="PF02985">
    <property type="entry name" value="HEAT"/>
    <property type="match status" value="1"/>
</dbReference>
<evidence type="ECO:0000313" key="5">
    <source>
        <dbReference type="Proteomes" id="UP001164746"/>
    </source>
</evidence>
<evidence type="ECO:0000256" key="2">
    <source>
        <dbReference type="PROSITE-ProRule" id="PRU00103"/>
    </source>
</evidence>
<evidence type="ECO:0000256" key="1">
    <source>
        <dbReference type="ARBA" id="ARBA00022737"/>
    </source>
</evidence>
<protein>
    <submittedName>
        <fullName evidence="4">Uncharacterized protein</fullName>
    </submittedName>
</protein>
<keyword evidence="1" id="KW-0677">Repeat</keyword>
<keyword evidence="5" id="KW-1185">Reference proteome</keyword>
<dbReference type="InterPro" id="IPR000357">
    <property type="entry name" value="HEAT"/>
</dbReference>
<dbReference type="Proteomes" id="UP001164746">
    <property type="component" value="Chromosome 11"/>
</dbReference>
<gene>
    <name evidence="4" type="ORF">MAR_000269</name>
</gene>
<dbReference type="InterPro" id="IPR021133">
    <property type="entry name" value="HEAT_type_2"/>
</dbReference>
<accession>A0ABY7FGR8</accession>
<dbReference type="InterPro" id="IPR011989">
    <property type="entry name" value="ARM-like"/>
</dbReference>
<feature type="compositionally biased region" description="Pro residues" evidence="3">
    <location>
        <begin position="662"/>
        <end position="674"/>
    </location>
</feature>
<dbReference type="PROSITE" id="PS50077">
    <property type="entry name" value="HEAT_REPEAT"/>
    <property type="match status" value="1"/>
</dbReference>
<feature type="compositionally biased region" description="Low complexity" evidence="3">
    <location>
        <begin position="651"/>
        <end position="661"/>
    </location>
</feature>
<dbReference type="EMBL" id="CP111022">
    <property type="protein sequence ID" value="WAR18431.1"/>
    <property type="molecule type" value="Genomic_DNA"/>
</dbReference>
<sequence length="714" mass="78669">MDENILKKICSKAKLDRDKGFEDITNFLNEAEDAAIPELEKKFADMLSDSTAEWETKHGALMGAKALIKHGRSSEDFSQMLISKVGDVLGSLCAKFGPDIYITVKANVLEGIATNLERDPFTDSVISEQDETERLIEKLSSSPRGEKCIIEGLGQAFNPFVDQDLLDLIFRALTHTNRFVRETGYYVCSSLVACGCVQEGSESALLDEDNAILKFGHQFADYLGRGLADNWSQVRLASSVATRKFLQSLPSDEARHQFFPVLLPRMCLNRYYVAEGVRIYSQDTWKLVAGTEGKQLVEKYIQQVVDYYIEATEADNHAVSKEVVQSEIPRLLDALLVCFSDDSWPVRDAACVACGNFVLCFPEDSRSSLPALYPLFFSNLQDNIPSVRQGAALALANVVKAYGEECFNEIYQKVKEGLAGVEKQPENAEKYSSLDKGPATYGVAKKLRDNDQDLHTDRQMYSCGSLAPKMGRGKREGGCMDHKFRKDPEPWELADGCINVVAELAQLQKFAAKVAELLPLVVKAVSFEHYTHHLHMKETLCQRLPHIATGLGKRYFKMYLEIFFDAIFTSLGCDNALTSTAAHNCLSELAKFLGPSILKGRIEQYNPRYLERLPPDIDHPGMMSGHAPMMGARPPPLAMGSHHPPPFSGLSPTAFPGASFPFPGPPGGGAPGFPPQGSDTTVFPRAGLGLSNSPGSRNGNMPQQDEGAVISWLL</sequence>
<feature type="region of interest" description="Disordered" evidence="3">
    <location>
        <begin position="635"/>
        <end position="706"/>
    </location>
</feature>
<dbReference type="Gene3D" id="1.25.10.10">
    <property type="entry name" value="Leucine-rich Repeat Variant"/>
    <property type="match status" value="1"/>
</dbReference>
<dbReference type="InterPro" id="IPR016024">
    <property type="entry name" value="ARM-type_fold"/>
</dbReference>
<dbReference type="SUPFAM" id="SSF48371">
    <property type="entry name" value="ARM repeat"/>
    <property type="match status" value="1"/>
</dbReference>